<keyword evidence="5" id="KW-0677">Repeat</keyword>
<protein>
    <recommendedName>
        <fullName evidence="8">rRNA biogenesis protein RRP5</fullName>
    </recommendedName>
    <alternativeName>
        <fullName evidence="9">Ribosomal RNA-processing protein 5</fullName>
    </alternativeName>
</protein>
<dbReference type="FunFam" id="2.40.50.140:FF:000155">
    <property type="entry name" value="rRNA biogenesis protein RRP5"/>
    <property type="match status" value="1"/>
</dbReference>
<feature type="compositionally biased region" description="Polar residues" evidence="10">
    <location>
        <begin position="28"/>
        <end position="38"/>
    </location>
</feature>
<evidence type="ECO:0000313" key="13">
    <source>
        <dbReference type="Proteomes" id="UP000503462"/>
    </source>
</evidence>
<feature type="domain" description="S1 motif" evidence="11">
    <location>
        <begin position="525"/>
        <end position="600"/>
    </location>
</feature>
<keyword evidence="4" id="KW-0597">Phosphoprotein</keyword>
<dbReference type="InterPro" id="IPR012340">
    <property type="entry name" value="NA-bd_OB-fold"/>
</dbReference>
<feature type="domain" description="S1 motif" evidence="11">
    <location>
        <begin position="621"/>
        <end position="690"/>
    </location>
</feature>
<dbReference type="SMART" id="SM00316">
    <property type="entry name" value="S1"/>
    <property type="match status" value="11"/>
</dbReference>
<feature type="domain" description="S1 motif" evidence="11">
    <location>
        <begin position="804"/>
        <end position="873"/>
    </location>
</feature>
<dbReference type="Pfam" id="PF24685">
    <property type="entry name" value="OB_RRP5_4th"/>
    <property type="match status" value="1"/>
</dbReference>
<dbReference type="EMBL" id="CP051139">
    <property type="protein sequence ID" value="QIW94506.1"/>
    <property type="molecule type" value="Genomic_DNA"/>
</dbReference>
<dbReference type="InterPro" id="IPR003107">
    <property type="entry name" value="HAT"/>
</dbReference>
<feature type="compositionally biased region" description="Basic and acidic residues" evidence="10">
    <location>
        <begin position="1"/>
        <end position="26"/>
    </location>
</feature>
<evidence type="ECO:0000256" key="6">
    <source>
        <dbReference type="ARBA" id="ARBA00023242"/>
    </source>
</evidence>
<dbReference type="FunFam" id="2.40.50.140:FF:000103">
    <property type="entry name" value="protein RRP5 homolog"/>
    <property type="match status" value="2"/>
</dbReference>
<dbReference type="InterPro" id="IPR003029">
    <property type="entry name" value="S1_domain"/>
</dbReference>
<keyword evidence="6" id="KW-0539">Nucleus</keyword>
<comment type="subcellular location">
    <subcellularLocation>
        <location evidence="1">Nucleus</location>
        <location evidence="1">Nucleolus</location>
    </subcellularLocation>
</comment>
<evidence type="ECO:0000256" key="10">
    <source>
        <dbReference type="SAM" id="MobiDB-lite"/>
    </source>
</evidence>
<dbReference type="FunFam" id="2.40.50.140:FF:000159">
    <property type="entry name" value="rRNA biogenesis protein rrp5"/>
    <property type="match status" value="1"/>
</dbReference>
<keyword evidence="2" id="KW-0690">Ribosome biogenesis</keyword>
<evidence type="ECO:0000256" key="8">
    <source>
        <dbReference type="ARBA" id="ARBA00073619"/>
    </source>
</evidence>
<evidence type="ECO:0000256" key="1">
    <source>
        <dbReference type="ARBA" id="ARBA00004604"/>
    </source>
</evidence>
<dbReference type="GO" id="GO:0003723">
    <property type="term" value="F:RNA binding"/>
    <property type="evidence" value="ECO:0007669"/>
    <property type="project" value="TreeGrafter"/>
</dbReference>
<keyword evidence="3" id="KW-0698">rRNA processing</keyword>
<reference evidence="12 13" key="1">
    <citation type="journal article" date="2016" name="Sci. Rep.">
        <title>Peltaster fructicola genome reveals evolution from an invasive phytopathogen to an ectophytic parasite.</title>
        <authorList>
            <person name="Xu C."/>
            <person name="Chen H."/>
            <person name="Gleason M.L."/>
            <person name="Xu J.R."/>
            <person name="Liu H."/>
            <person name="Zhang R."/>
            <person name="Sun G."/>
        </authorList>
    </citation>
    <scope>NUCLEOTIDE SEQUENCE [LARGE SCALE GENOMIC DNA]</scope>
    <source>
        <strain evidence="12 13">LNHT1506</strain>
    </source>
</reference>
<dbReference type="InterPro" id="IPR057301">
    <property type="entry name" value="Rrp5_OB_4th"/>
</dbReference>
<dbReference type="PANTHER" id="PTHR23270">
    <property type="entry name" value="PROGRAMMED CELL DEATH PROTEIN 11 PRE-RRNA PROCESSING PROTEIN RRP5"/>
    <property type="match status" value="1"/>
</dbReference>
<accession>A0A6H0XIG1</accession>
<feature type="domain" description="S1 motif" evidence="11">
    <location>
        <begin position="1019"/>
        <end position="1090"/>
    </location>
</feature>
<dbReference type="Pfam" id="PF00575">
    <property type="entry name" value="S1"/>
    <property type="match status" value="3"/>
</dbReference>
<name>A0A6H0XIG1_9PEZI</name>
<dbReference type="SMART" id="SM00386">
    <property type="entry name" value="HAT"/>
    <property type="match status" value="6"/>
</dbReference>
<feature type="region of interest" description="Disordered" evidence="10">
    <location>
        <begin position="1389"/>
        <end position="1408"/>
    </location>
</feature>
<evidence type="ECO:0000259" key="11">
    <source>
        <dbReference type="PROSITE" id="PS50126"/>
    </source>
</evidence>
<dbReference type="PANTHER" id="PTHR23270:SF10">
    <property type="entry name" value="PROTEIN RRP5 HOMOLOG"/>
    <property type="match status" value="1"/>
</dbReference>
<dbReference type="InterPro" id="IPR048058">
    <property type="entry name" value="Rrp5_S1_rpt_hs11_sc8"/>
</dbReference>
<feature type="domain" description="S1 motif" evidence="11">
    <location>
        <begin position="909"/>
        <end position="986"/>
    </location>
</feature>
<dbReference type="CDD" id="cd05703">
    <property type="entry name" value="S1_Rrp5_repeat_hs12_sc9"/>
    <property type="match status" value="1"/>
</dbReference>
<feature type="domain" description="S1 motif" evidence="11">
    <location>
        <begin position="1290"/>
        <end position="1362"/>
    </location>
</feature>
<evidence type="ECO:0000256" key="3">
    <source>
        <dbReference type="ARBA" id="ARBA00022552"/>
    </source>
</evidence>
<dbReference type="Proteomes" id="UP000503462">
    <property type="component" value="Chromosome 1"/>
</dbReference>
<dbReference type="InterPro" id="IPR011990">
    <property type="entry name" value="TPR-like_helical_dom_sf"/>
</dbReference>
<dbReference type="Pfam" id="PF23459">
    <property type="entry name" value="S1_RRP5"/>
    <property type="match status" value="3"/>
</dbReference>
<dbReference type="FunFam" id="2.40.50.140:FF:000196">
    <property type="entry name" value="rRNA biogenesis protein RRP5"/>
    <property type="match status" value="1"/>
</dbReference>
<proteinExistence type="predicted"/>
<evidence type="ECO:0000256" key="4">
    <source>
        <dbReference type="ARBA" id="ARBA00022553"/>
    </source>
</evidence>
<organism evidence="12 13">
    <name type="scientific">Peltaster fructicola</name>
    <dbReference type="NCBI Taxonomy" id="286661"/>
    <lineage>
        <taxon>Eukaryota</taxon>
        <taxon>Fungi</taxon>
        <taxon>Dikarya</taxon>
        <taxon>Ascomycota</taxon>
        <taxon>Pezizomycotina</taxon>
        <taxon>Dothideomycetes</taxon>
        <taxon>Dothideomycetes incertae sedis</taxon>
        <taxon>Peltaster</taxon>
    </lineage>
</organism>
<dbReference type="SUPFAM" id="SSF50249">
    <property type="entry name" value="Nucleic acid-binding proteins"/>
    <property type="match status" value="10"/>
</dbReference>
<keyword evidence="13" id="KW-1185">Reference proteome</keyword>
<evidence type="ECO:0000256" key="5">
    <source>
        <dbReference type="ARBA" id="ARBA00022737"/>
    </source>
</evidence>
<feature type="domain" description="S1 motif" evidence="11">
    <location>
        <begin position="1201"/>
        <end position="1270"/>
    </location>
</feature>
<feature type="domain" description="S1 motif" evidence="11">
    <location>
        <begin position="1107"/>
        <end position="1176"/>
    </location>
</feature>
<evidence type="ECO:0000313" key="12">
    <source>
        <dbReference type="EMBL" id="QIW94506.1"/>
    </source>
</evidence>
<dbReference type="PROSITE" id="PS50126">
    <property type="entry name" value="S1"/>
    <property type="match status" value="10"/>
</dbReference>
<feature type="region of interest" description="Disordered" evidence="10">
    <location>
        <begin position="1"/>
        <end position="135"/>
    </location>
</feature>
<feature type="compositionally biased region" description="Low complexity" evidence="10">
    <location>
        <begin position="1430"/>
        <end position="1442"/>
    </location>
</feature>
<dbReference type="CDD" id="cd05702">
    <property type="entry name" value="S1_Rrp5_repeat_hs11_sc8"/>
    <property type="match status" value="1"/>
</dbReference>
<feature type="region of interest" description="Disordered" evidence="10">
    <location>
        <begin position="1417"/>
        <end position="1462"/>
    </location>
</feature>
<dbReference type="SUPFAM" id="SSF48452">
    <property type="entry name" value="TPR-like"/>
    <property type="match status" value="2"/>
</dbReference>
<dbReference type="GO" id="GO:0006364">
    <property type="term" value="P:rRNA processing"/>
    <property type="evidence" value="ECO:0007669"/>
    <property type="project" value="UniProtKB-KW"/>
</dbReference>
<dbReference type="OrthoDB" id="412781at2759"/>
<comment type="function">
    <text evidence="7">Involved in the biogenesis of rRNA. Required for the formation of 18S and 5.8S rRNA.</text>
</comment>
<feature type="compositionally biased region" description="Basic and acidic residues" evidence="10">
    <location>
        <begin position="118"/>
        <end position="130"/>
    </location>
</feature>
<gene>
    <name evidence="12" type="ORF">AMS68_000024</name>
</gene>
<feature type="domain" description="S1 motif" evidence="11">
    <location>
        <begin position="429"/>
        <end position="508"/>
    </location>
</feature>
<evidence type="ECO:0000256" key="2">
    <source>
        <dbReference type="ARBA" id="ARBA00022517"/>
    </source>
</evidence>
<feature type="compositionally biased region" description="Acidic residues" evidence="10">
    <location>
        <begin position="95"/>
        <end position="104"/>
    </location>
</feature>
<dbReference type="InterPro" id="IPR057302">
    <property type="entry name" value="Rrp5_S1"/>
</dbReference>
<dbReference type="GO" id="GO:0032040">
    <property type="term" value="C:small-subunit processome"/>
    <property type="evidence" value="ECO:0007669"/>
    <property type="project" value="TreeGrafter"/>
</dbReference>
<feature type="domain" description="S1 motif" evidence="11">
    <location>
        <begin position="709"/>
        <end position="782"/>
    </location>
</feature>
<evidence type="ECO:0000256" key="9">
    <source>
        <dbReference type="ARBA" id="ARBA00076674"/>
    </source>
</evidence>
<evidence type="ECO:0000256" key="7">
    <source>
        <dbReference type="ARBA" id="ARBA00055575"/>
    </source>
</evidence>
<sequence length="1763" mass="193089">MAPEKRKAGSDARPNKRPRPNGDKPGQRVQSTKTNDGQTGERKPLAKSVLLQEERSFPRGGASVLSPLEQKQVRAQAERDVLFEQSTGKKAPRLDDEDGIDETEPTAARPSKKRRKDQKTADSAPKDKSQGSKIHGLSYKTLVPGSLVLAKLNGRIEALLDDDADKDSDDDVDLKQIFHIGQWLRAVVTEPSQATAANKRHIELSIDPAQVNAQLEADNVVTNCYIQASIRSIEDHGIIMDLGLSSSEIKGFVSKKELGFAYKLEELEEGQVMLCIVTGKGSGGSVVKLSPDAARFWATSGGKHSSVVTDVPDVEALVPGLAIDVLITSASAGGITGKLMGMVDVMADALHSGAGLTSTEDFLKQQKIGSKTRARIIWSLPTDEGNRKIGISLLPHLLTMPPQSTSLGPSPPEKARSQAKLLEHSLPLSSVCEHTIVTGVVSDRGLYLDVNDDAGVSIAKAFAHISQVSDTRIDELATSTGKFMIGSKHRARIIGFNPVDALYYVSLQESVLAQAFLRLEDLQVGQAVDGKVERLILGGASGLTGVVIKLSGNITALVPALHMSDVALQHPERKFREGFAVKGRVLSIDTDKRQARVTLKKTLVNDQSADFWQSYSDLSVGQEAKGTVVKLLDKGALVQYYGQIRAFLPVSEMSEAFVESPAKHFKLGQTVNTRILQIDAENEQLRVSCKAAGGVDDFTQQALNNLQPGQIVSGSVTALLADKIEVEIEGGVQGIVRTGHLVDGSASKAESMQKKLRVGQKLNELVVLSKLERSSQVVLSYKSSFVNDAKVSKLVTSFEDATVGRKVHGYVQNVTPEGVYVEFANHVVALLPKVQLLPELLAQASFGLRRDQTVSAWVLNVDQARERFALTMREGAASAPVSTPELKTAVSLNNAADPNLKSTADLTLGKVTKAIVASVKGTQVNVRLDDSVQGRVDVSEVFDSWDEIKNTRNPLQDSFKVGQVIDVTVLGIRDARGYRFLPFSHRGRGNTMIELSAKASRRHSKDKELLNGMEDVQEGVVYTAFVNNTLEDCIWVNLSPSIRGKIAIMNLSRDAGRLQDLPKAFPTGSALRVRVLRVDAAKGQLDLTARLDETSEPAVTIETLTAGEIIPGRVTKSGSNSVIVQLADNLAAPVSLVELADDFDQANPVRFSKNEIVRVRILSVDTINKRLSLSLRPSLVLSSSLPIKDAHISNLAQVRPNTLARGFVKRVTEKGVVVALSGTVDAFVRVADLSDDYVKDWKSLLEIDQLVSGRILEVDAASKHIRLSLKASQTDANYVSPNKLEDLEVGSVVTGKVRKVEEFGVFIDIDGTQPRLSGLAHRSEVAERRVNDVRGLYSPGDVVKAKILKIDVEARKISLGLKASYFKQQEDNEESDDDDDGIAIDDVSEDELEEDGGIDLSAVQDVEESDVDAMDVDIEEDDVPQSKGLTTTGFDWTGDDTGASNGADYESEPELAPKKKRTKAEIKIDMTGDLDKYGPRSTSDFERQLLGQPNDSGLWIQYMALHLELSEIQKARDIAERALRTIHIRDMDEKANIWIALLNLEVEYGDEESVEDAFKKACQVQEPLGMHEKMASIYIDAGKHDKADAIFERIIGNKTFRASPEVWLNYATFLLSQLRQPERAHALLPRALQSVSKSEHRLLTAKFAALEFRTTSGDAERGRTIFEGLMSEWPKWTAGWDMWVDIERARAQKDGTLESLDRVRKLYERISQAGMKKKRAKFVFKKWLEFEEAHGSVKGQDRVKASAREFVEKLQSKNDDEEE</sequence>
<dbReference type="Gene3D" id="1.25.40.10">
    <property type="entry name" value="Tetratricopeptide repeat domain"/>
    <property type="match status" value="1"/>
</dbReference>
<dbReference type="Gene3D" id="2.40.50.140">
    <property type="entry name" value="Nucleic acid-binding proteins"/>
    <property type="match status" value="10"/>
</dbReference>
<dbReference type="InterPro" id="IPR045209">
    <property type="entry name" value="Rrp5"/>
</dbReference>